<dbReference type="Proteomes" id="UP000014155">
    <property type="component" value="Unassembled WGS sequence"/>
</dbReference>
<dbReference type="Pfam" id="PF01966">
    <property type="entry name" value="HD"/>
    <property type="match status" value="1"/>
</dbReference>
<dbReference type="EMBL" id="AORV01000001">
    <property type="protein sequence ID" value="EMS74248.1"/>
    <property type="molecule type" value="Genomic_DNA"/>
</dbReference>
<organism evidence="2 3">
    <name type="scientific">Ruminiclostridium cellobioparum subsp. termitidis CT1112</name>
    <dbReference type="NCBI Taxonomy" id="1195236"/>
    <lineage>
        <taxon>Bacteria</taxon>
        <taxon>Bacillati</taxon>
        <taxon>Bacillota</taxon>
        <taxon>Clostridia</taxon>
        <taxon>Eubacteriales</taxon>
        <taxon>Oscillospiraceae</taxon>
        <taxon>Ruminiclostridium</taxon>
    </lineage>
</organism>
<evidence type="ECO:0000259" key="1">
    <source>
        <dbReference type="SMART" id="SM00471"/>
    </source>
</evidence>
<gene>
    <name evidence="2" type="ORF">CTER_0011</name>
</gene>
<comment type="caution">
    <text evidence="2">The sequence shown here is derived from an EMBL/GenBank/DDBJ whole genome shotgun (WGS) entry which is preliminary data.</text>
</comment>
<name>S0G0B6_RUMCE</name>
<keyword evidence="3" id="KW-1185">Reference proteome</keyword>
<dbReference type="AlphaFoldDB" id="S0G0B6"/>
<evidence type="ECO:0000313" key="2">
    <source>
        <dbReference type="EMBL" id="EMS74248.1"/>
    </source>
</evidence>
<feature type="domain" description="HD/PDEase" evidence="1">
    <location>
        <begin position="19"/>
        <end position="137"/>
    </location>
</feature>
<sequence>MNREVYKKIENHMLETMDDSAHDREHIYRVLYMALDIAKHESNVDMEVLIAACLLHDIGRKEQYLNPALCHARVGSEKAYRYLLYCGFPEQKASHIKECILSHRYRSDNPPESIEAKILFDSDKLDATGTLGIARTLFYNALISEPLYSVDGNGNVLDGQHDKVPSFFREYKYKLENIYDKFYTDRAAQIARERQLSAVSFYENMLREVKACYINGIPDLKSILE</sequence>
<dbReference type="RefSeq" id="WP_004622717.1">
    <property type="nucleotide sequence ID" value="NZ_AORV01000001.1"/>
</dbReference>
<protein>
    <submittedName>
        <fullName evidence="2">Putative domain HDIG</fullName>
    </submittedName>
</protein>
<dbReference type="NCBIfam" id="TIGR00277">
    <property type="entry name" value="HDIG"/>
    <property type="match status" value="1"/>
</dbReference>
<dbReference type="SUPFAM" id="SSF109604">
    <property type="entry name" value="HD-domain/PDEase-like"/>
    <property type="match status" value="1"/>
</dbReference>
<evidence type="ECO:0000313" key="3">
    <source>
        <dbReference type="Proteomes" id="UP000014155"/>
    </source>
</evidence>
<reference evidence="2 3" key="1">
    <citation type="journal article" date="2013" name="Genome Announc.">
        <title>Draft Genome Sequence of the Cellulolytic, Mesophilic, Anaerobic Bacterium Clostridium termitidis Strain CT1112 (DSM 5398).</title>
        <authorList>
            <person name="Lal S."/>
            <person name="Ramachandran U."/>
            <person name="Zhang X."/>
            <person name="Munir R."/>
            <person name="Sparling R."/>
            <person name="Levin D.B."/>
        </authorList>
    </citation>
    <scope>NUCLEOTIDE SEQUENCE [LARGE SCALE GENOMIC DNA]</scope>
    <source>
        <strain evidence="2 3">CT1112</strain>
    </source>
</reference>
<dbReference type="STRING" id="1195236.CTER_0011"/>
<dbReference type="Gene3D" id="1.10.3210.50">
    <property type="match status" value="1"/>
</dbReference>
<proteinExistence type="predicted"/>
<dbReference type="eggNOG" id="COG1418">
    <property type="taxonomic scope" value="Bacteria"/>
</dbReference>
<dbReference type="CDD" id="cd00077">
    <property type="entry name" value="HDc"/>
    <property type="match status" value="1"/>
</dbReference>
<accession>S0G0B6</accession>
<dbReference type="InterPro" id="IPR006675">
    <property type="entry name" value="HDIG_dom"/>
</dbReference>
<dbReference type="InterPro" id="IPR003607">
    <property type="entry name" value="HD/PDEase_dom"/>
</dbReference>
<dbReference type="PANTHER" id="PTHR33594">
    <property type="entry name" value="SUPERFAMILY HYDROLASE, PUTATIVE (AFU_ORTHOLOGUE AFUA_1G03035)-RELATED"/>
    <property type="match status" value="1"/>
</dbReference>
<dbReference type="PANTHER" id="PTHR33594:SF1">
    <property type="entry name" value="HD_PDEASE DOMAIN-CONTAINING PROTEIN"/>
    <property type="match status" value="1"/>
</dbReference>
<dbReference type="InterPro" id="IPR006674">
    <property type="entry name" value="HD_domain"/>
</dbReference>
<dbReference type="SMART" id="SM00471">
    <property type="entry name" value="HDc"/>
    <property type="match status" value="1"/>
</dbReference>
<dbReference type="PATRIC" id="fig|1195236.3.peg.10"/>